<dbReference type="SMART" id="SM00175">
    <property type="entry name" value="RAB"/>
    <property type="match status" value="1"/>
</dbReference>
<dbReference type="PANTHER" id="PTHR45775">
    <property type="entry name" value="RAD, GEM/KIR FAMILY MEMBER 2, ISOFORM C"/>
    <property type="match status" value="1"/>
</dbReference>
<dbReference type="AlphaFoldDB" id="A0A8D8ZKG0"/>
<dbReference type="PANTHER" id="PTHR45775:SF1">
    <property type="entry name" value="RAD, GEM_KIR FAMILY MEMBER 3, ISOFORM E"/>
    <property type="match status" value="1"/>
</dbReference>
<evidence type="ECO:0000256" key="3">
    <source>
        <dbReference type="SAM" id="MobiDB-lite"/>
    </source>
</evidence>
<keyword evidence="2" id="KW-0597">Phosphoprotein</keyword>
<organism evidence="4">
    <name type="scientific">Cacopsylla melanoneura</name>
    <dbReference type="NCBI Taxonomy" id="428564"/>
    <lineage>
        <taxon>Eukaryota</taxon>
        <taxon>Metazoa</taxon>
        <taxon>Ecdysozoa</taxon>
        <taxon>Arthropoda</taxon>
        <taxon>Hexapoda</taxon>
        <taxon>Insecta</taxon>
        <taxon>Pterygota</taxon>
        <taxon>Neoptera</taxon>
        <taxon>Paraneoptera</taxon>
        <taxon>Hemiptera</taxon>
        <taxon>Sternorrhyncha</taxon>
        <taxon>Psylloidea</taxon>
        <taxon>Psyllidae</taxon>
        <taxon>Psyllinae</taxon>
        <taxon>Cacopsylla</taxon>
    </lineage>
</organism>
<feature type="compositionally biased region" description="Low complexity" evidence="3">
    <location>
        <begin position="95"/>
        <end position="107"/>
    </location>
</feature>
<accession>A0A8D8ZKG0</accession>
<evidence type="ECO:0000256" key="2">
    <source>
        <dbReference type="ARBA" id="ARBA00022553"/>
    </source>
</evidence>
<dbReference type="PROSITE" id="PS51419">
    <property type="entry name" value="RAB"/>
    <property type="match status" value="1"/>
</dbReference>
<dbReference type="EMBL" id="HBUF01521685">
    <property type="protein sequence ID" value="CAG6749071.1"/>
    <property type="molecule type" value="Transcribed_RNA"/>
</dbReference>
<dbReference type="EMBL" id="HBUF01521686">
    <property type="protein sequence ID" value="CAG6749072.1"/>
    <property type="molecule type" value="Transcribed_RNA"/>
</dbReference>
<sequence>MDVARSTDPFLRQQQKARSASICGPMAAGFSSMEAILDGLPRTGTPPTSGGTPPTGAGTPQDSSTPSSGRRRRPATRSQSAKLTTGKSVRRRAIVNSSSELSVSNQSMRSAGASEPKLNEPESPHKRKGSTRRGQSVYVSHQRKSCAFLEIPPSNESQHGPETPDEDSYRLRSFSFTSKGIVNRGDSFRRRRSRSNSIFQPEPKTDVTPVQIPPTPGDGAGYAVAIVGNQGVGKTSLISQFKTSECINAYDRGGERIDPNGQSVSIFLNGEESELRFIKSTTTKLDSRLGELPDAYVLVYSVIDKASYQRVEQEVIRLHEEGVLRTRPVIIVANKIDLARARAVHSQDAKNLAASFKVKFIEVSVGIHHNVDELLVGILTQIRLKRSLAGLNQPQPAQWKSNTTLVRASMKARQMLNWFFVKPDSKTKLCENLHVL</sequence>
<dbReference type="GO" id="GO:0003924">
    <property type="term" value="F:GTPase activity"/>
    <property type="evidence" value="ECO:0007669"/>
    <property type="project" value="InterPro"/>
</dbReference>
<evidence type="ECO:0000256" key="1">
    <source>
        <dbReference type="ARBA" id="ARBA00008846"/>
    </source>
</evidence>
<dbReference type="InterPro" id="IPR027417">
    <property type="entry name" value="P-loop_NTPase"/>
</dbReference>
<proteinExistence type="inferred from homology"/>
<feature type="region of interest" description="Disordered" evidence="3">
    <location>
        <begin position="149"/>
        <end position="168"/>
    </location>
</feature>
<name>A0A8D8ZKG0_9HEMI</name>
<dbReference type="InterPro" id="IPR001806">
    <property type="entry name" value="Small_GTPase"/>
</dbReference>
<dbReference type="SUPFAM" id="SSF52540">
    <property type="entry name" value="P-loop containing nucleoside triphosphate hydrolases"/>
    <property type="match status" value="1"/>
</dbReference>
<dbReference type="PRINTS" id="PR00449">
    <property type="entry name" value="RASTRNSFRMNG"/>
</dbReference>
<evidence type="ECO:0000313" key="4">
    <source>
        <dbReference type="EMBL" id="CAG6749072.1"/>
    </source>
</evidence>
<dbReference type="InterPro" id="IPR051641">
    <property type="entry name" value="RGK_GTP-binding_reg"/>
</dbReference>
<feature type="region of interest" description="Disordered" evidence="3">
    <location>
        <begin position="188"/>
        <end position="214"/>
    </location>
</feature>
<dbReference type="Pfam" id="PF00071">
    <property type="entry name" value="Ras"/>
    <property type="match status" value="1"/>
</dbReference>
<protein>
    <submittedName>
        <fullName evidence="4">GTP-binding protein GEM</fullName>
    </submittedName>
</protein>
<dbReference type="Gene3D" id="3.40.50.300">
    <property type="entry name" value="P-loop containing nucleotide triphosphate hydrolases"/>
    <property type="match status" value="1"/>
</dbReference>
<dbReference type="SMART" id="SM00173">
    <property type="entry name" value="RAS"/>
    <property type="match status" value="1"/>
</dbReference>
<dbReference type="GO" id="GO:0005886">
    <property type="term" value="C:plasma membrane"/>
    <property type="evidence" value="ECO:0007669"/>
    <property type="project" value="TreeGrafter"/>
</dbReference>
<dbReference type="GO" id="GO:0005525">
    <property type="term" value="F:GTP binding"/>
    <property type="evidence" value="ECO:0007669"/>
    <property type="project" value="InterPro"/>
</dbReference>
<feature type="compositionally biased region" description="Low complexity" evidence="3">
    <location>
        <begin position="39"/>
        <end position="68"/>
    </location>
</feature>
<dbReference type="PROSITE" id="PS51421">
    <property type="entry name" value="RAS"/>
    <property type="match status" value="1"/>
</dbReference>
<reference evidence="4" key="1">
    <citation type="submission" date="2021-05" db="EMBL/GenBank/DDBJ databases">
        <authorList>
            <person name="Alioto T."/>
            <person name="Alioto T."/>
            <person name="Gomez Garrido J."/>
        </authorList>
    </citation>
    <scope>NUCLEOTIDE SEQUENCE</scope>
</reference>
<comment type="similarity">
    <text evidence="1">Belongs to the small GTPase superfamily. RGK family.</text>
</comment>
<dbReference type="GO" id="GO:0005246">
    <property type="term" value="F:calcium channel regulator activity"/>
    <property type="evidence" value="ECO:0007669"/>
    <property type="project" value="TreeGrafter"/>
</dbReference>
<feature type="region of interest" description="Disordered" evidence="3">
    <location>
        <begin position="1"/>
        <end position="141"/>
    </location>
</feature>